<evidence type="ECO:0000313" key="2">
    <source>
        <dbReference type="Proteomes" id="UP001367508"/>
    </source>
</evidence>
<accession>A0AAN9L914</accession>
<dbReference type="AlphaFoldDB" id="A0AAN9L914"/>
<reference evidence="1 2" key="1">
    <citation type="submission" date="2024-01" db="EMBL/GenBank/DDBJ databases">
        <title>The genomes of 5 underutilized Papilionoideae crops provide insights into root nodulation and disease resistanc.</title>
        <authorList>
            <person name="Jiang F."/>
        </authorList>
    </citation>
    <scope>NUCLEOTIDE SEQUENCE [LARGE SCALE GENOMIC DNA]</scope>
    <source>
        <strain evidence="1">LVBAO_FW01</strain>
        <tissue evidence="1">Leaves</tissue>
    </source>
</reference>
<gene>
    <name evidence="1" type="ORF">VNO77_25193</name>
</gene>
<name>A0AAN9L914_CANGL</name>
<proteinExistence type="predicted"/>
<comment type="caution">
    <text evidence="1">The sequence shown here is derived from an EMBL/GenBank/DDBJ whole genome shotgun (WGS) entry which is preliminary data.</text>
</comment>
<organism evidence="1 2">
    <name type="scientific">Canavalia gladiata</name>
    <name type="common">Sword bean</name>
    <name type="synonym">Dolichos gladiatus</name>
    <dbReference type="NCBI Taxonomy" id="3824"/>
    <lineage>
        <taxon>Eukaryota</taxon>
        <taxon>Viridiplantae</taxon>
        <taxon>Streptophyta</taxon>
        <taxon>Embryophyta</taxon>
        <taxon>Tracheophyta</taxon>
        <taxon>Spermatophyta</taxon>
        <taxon>Magnoliopsida</taxon>
        <taxon>eudicotyledons</taxon>
        <taxon>Gunneridae</taxon>
        <taxon>Pentapetalae</taxon>
        <taxon>rosids</taxon>
        <taxon>fabids</taxon>
        <taxon>Fabales</taxon>
        <taxon>Fabaceae</taxon>
        <taxon>Papilionoideae</taxon>
        <taxon>50 kb inversion clade</taxon>
        <taxon>NPAAA clade</taxon>
        <taxon>indigoferoid/millettioid clade</taxon>
        <taxon>Phaseoleae</taxon>
        <taxon>Canavalia</taxon>
    </lineage>
</organism>
<protein>
    <submittedName>
        <fullName evidence="1">Uncharacterized protein</fullName>
    </submittedName>
</protein>
<dbReference type="EMBL" id="JAYMYQ010000005">
    <property type="protein sequence ID" value="KAK7330986.1"/>
    <property type="molecule type" value="Genomic_DNA"/>
</dbReference>
<sequence length="106" mass="12250">MLCGWLGGECEIGFGDCTKSREEGRVRGRWESREMKQKRLEIKWCGGGKEGFSFCSCLFPFRTAVKDLRGTTRWQKLSLSVVKCHYEQNSYWVWSSRSIVGRGLTN</sequence>
<evidence type="ECO:0000313" key="1">
    <source>
        <dbReference type="EMBL" id="KAK7330986.1"/>
    </source>
</evidence>
<keyword evidence="2" id="KW-1185">Reference proteome</keyword>
<dbReference type="Proteomes" id="UP001367508">
    <property type="component" value="Unassembled WGS sequence"/>
</dbReference>